<dbReference type="EMBL" id="QGHT01000043">
    <property type="protein sequence ID" value="PWT40491.1"/>
    <property type="molecule type" value="Genomic_DNA"/>
</dbReference>
<name>A0A317G8R5_LIMRT</name>
<dbReference type="Proteomes" id="UP000245980">
    <property type="component" value="Unassembled WGS sequence"/>
</dbReference>
<evidence type="ECO:0008006" key="5">
    <source>
        <dbReference type="Google" id="ProtNLM"/>
    </source>
</evidence>
<dbReference type="EMBL" id="QGHV01000056">
    <property type="protein sequence ID" value="PWT36773.1"/>
    <property type="molecule type" value="Genomic_DNA"/>
</dbReference>
<evidence type="ECO:0000313" key="3">
    <source>
        <dbReference type="Proteomes" id="UP000245735"/>
    </source>
</evidence>
<proteinExistence type="predicted"/>
<dbReference type="AlphaFoldDB" id="A0A317G8R5"/>
<evidence type="ECO:0000313" key="1">
    <source>
        <dbReference type="EMBL" id="PWT36773.1"/>
    </source>
</evidence>
<evidence type="ECO:0000313" key="2">
    <source>
        <dbReference type="EMBL" id="PWT40491.1"/>
    </source>
</evidence>
<dbReference type="Proteomes" id="UP000245735">
    <property type="component" value="Unassembled WGS sequence"/>
</dbReference>
<organism evidence="2 4">
    <name type="scientific">Limosilactobacillus reuteri</name>
    <name type="common">Lactobacillus reuteri</name>
    <dbReference type="NCBI Taxonomy" id="1598"/>
    <lineage>
        <taxon>Bacteria</taxon>
        <taxon>Bacillati</taxon>
        <taxon>Bacillota</taxon>
        <taxon>Bacilli</taxon>
        <taxon>Lactobacillales</taxon>
        <taxon>Lactobacillaceae</taxon>
        <taxon>Limosilactobacillus</taxon>
    </lineage>
</organism>
<protein>
    <recommendedName>
        <fullName evidence="5">Transposase</fullName>
    </recommendedName>
</protein>
<reference evidence="3 4" key="1">
    <citation type="journal article" date="2018" name="Front. Microbiol.">
        <title>Comparative Genomics of the Herbivore Gut Symbiont Lactobacillus reuteri Reveals Genetic Diversity and Lifestyle Adaptation.</title>
        <authorList>
            <person name="Zhao J."/>
        </authorList>
    </citation>
    <scope>NUCLEOTIDE SEQUENCE [LARGE SCALE GENOMIC DNA]</scope>
    <source>
        <strain evidence="2 4">LR10</strain>
        <strain evidence="3">LR9</strain>
    </source>
</reference>
<evidence type="ECO:0000313" key="4">
    <source>
        <dbReference type="Proteomes" id="UP000245980"/>
    </source>
</evidence>
<gene>
    <name evidence="2" type="ORF">DKZ22_08615</name>
    <name evidence="1" type="ORF">DKZ35_08485</name>
</gene>
<comment type="caution">
    <text evidence="2">The sequence shown here is derived from an EMBL/GenBank/DDBJ whole genome shotgun (WGS) entry which is preliminary data.</text>
</comment>
<sequence length="67" mass="7689">MVADGIKRKATIRFFVNFALNNAKALLSFLLFLKNSFAKALTLNVTIVKNLIKTILRFKLKVNEKYN</sequence>
<reference evidence="2" key="2">
    <citation type="submission" date="2018-05" db="EMBL/GenBank/DDBJ databases">
        <authorList>
            <person name="Peng X.Y."/>
            <person name="Xu Y.F."/>
            <person name="Luo D."/>
            <person name="Yu J."/>
            <person name="Gu J.Y."/>
        </authorList>
    </citation>
    <scope>NUCLEOTIDE SEQUENCE</scope>
    <source>
        <strain evidence="2">LR10</strain>
        <strain evidence="1">LR9</strain>
    </source>
</reference>
<accession>A0A317G8R5</accession>